<organism evidence="2 3">
    <name type="scientific">Pedobacter frigidisoli</name>
    <dbReference type="NCBI Taxonomy" id="2530455"/>
    <lineage>
        <taxon>Bacteria</taxon>
        <taxon>Pseudomonadati</taxon>
        <taxon>Bacteroidota</taxon>
        <taxon>Sphingobacteriia</taxon>
        <taxon>Sphingobacteriales</taxon>
        <taxon>Sphingobacteriaceae</taxon>
        <taxon>Pedobacter</taxon>
    </lineage>
</organism>
<accession>A0A4R0N8D2</accession>
<sequence>MISQIDNFFRPKMDDNAQDENVQINEPPIEEAEEVRKRTYHEAGFRDGSRNSGSPLALSICLNAIYARFQNEEKELVGKQQMAKEPYINEQKSKDTEIKTLVISKEDKELQITKVEAD</sequence>
<dbReference type="AlphaFoldDB" id="A0A4R0N8D2"/>
<reference evidence="2 3" key="1">
    <citation type="submission" date="2019-02" db="EMBL/GenBank/DDBJ databases">
        <title>Pedobacter sp. RP-3-11 sp. nov., isolated from Arctic soil.</title>
        <authorList>
            <person name="Dahal R.H."/>
        </authorList>
    </citation>
    <scope>NUCLEOTIDE SEQUENCE [LARGE SCALE GENOMIC DNA]</scope>
    <source>
        <strain evidence="2 3">RP-3-11</strain>
    </source>
</reference>
<protein>
    <submittedName>
        <fullName evidence="2">Beta-carotene 15,15'-monooxygenase</fullName>
    </submittedName>
</protein>
<dbReference type="Proteomes" id="UP000291485">
    <property type="component" value="Unassembled WGS sequence"/>
</dbReference>
<evidence type="ECO:0000313" key="3">
    <source>
        <dbReference type="Proteomes" id="UP000291485"/>
    </source>
</evidence>
<feature type="region of interest" description="Disordered" evidence="1">
    <location>
        <begin position="1"/>
        <end position="23"/>
    </location>
</feature>
<keyword evidence="2" id="KW-0560">Oxidoreductase</keyword>
<dbReference type="GO" id="GO:0004497">
    <property type="term" value="F:monooxygenase activity"/>
    <property type="evidence" value="ECO:0007669"/>
    <property type="project" value="UniProtKB-KW"/>
</dbReference>
<name>A0A4R0N8D2_9SPHI</name>
<dbReference type="EMBL" id="SJSN01000045">
    <property type="protein sequence ID" value="TCC96381.1"/>
    <property type="molecule type" value="Genomic_DNA"/>
</dbReference>
<evidence type="ECO:0000313" key="2">
    <source>
        <dbReference type="EMBL" id="TCC96381.1"/>
    </source>
</evidence>
<keyword evidence="2" id="KW-0503">Monooxygenase</keyword>
<proteinExistence type="predicted"/>
<feature type="non-terminal residue" evidence="2">
    <location>
        <position position="118"/>
    </location>
</feature>
<gene>
    <name evidence="2" type="ORF">EZ449_22370</name>
</gene>
<comment type="caution">
    <text evidence="2">The sequence shown here is derived from an EMBL/GenBank/DDBJ whole genome shotgun (WGS) entry which is preliminary data.</text>
</comment>
<evidence type="ECO:0000256" key="1">
    <source>
        <dbReference type="SAM" id="MobiDB-lite"/>
    </source>
</evidence>
<dbReference type="RefSeq" id="WP_205943061.1">
    <property type="nucleotide sequence ID" value="NZ_SJSN01000045.1"/>
</dbReference>
<keyword evidence="3" id="KW-1185">Reference proteome</keyword>